<reference evidence="1" key="1">
    <citation type="submission" date="2022-05" db="EMBL/GenBank/DDBJ databases">
        <title>Description of a novel species of Leclercia; Leclercia tamurae and the Proposal for a Novel Genus Silvania gen. nov. Containing Two Novel Species Silvania hatchlandensis sp. nov. and Silvania confinis sp. nov. Isolated from the Rhizosphere of Oak.</title>
        <authorList>
            <person name="Maddock D.W."/>
            <person name="Brady C.L."/>
            <person name="Denman S."/>
            <person name="Arnold D."/>
        </authorList>
    </citation>
    <scope>NUCLEOTIDE SEQUENCE</scope>
    <source>
        <strain evidence="1">H6S3</strain>
    </source>
</reference>
<protein>
    <submittedName>
        <fullName evidence="1">Uncharacterized protein</fullName>
    </submittedName>
</protein>
<proteinExistence type="predicted"/>
<gene>
    <name evidence="1" type="ORF">M8318_22415</name>
</gene>
<dbReference type="EMBL" id="JAMHKS010000078">
    <property type="protein sequence ID" value="MCU6680406.1"/>
    <property type="molecule type" value="Genomic_DNA"/>
</dbReference>
<sequence length="88" mass="9965">MPISIKAMKNTSTGIRAVQRYGAMYRWRVDAVRFTSLTGQDPTPPFIARLNEHKSGCVNSVNFRTIEDAGDDLCRFLKDMTGVSFDYQ</sequence>
<name>A0ABT2RI73_9ENTR</name>
<evidence type="ECO:0000313" key="1">
    <source>
        <dbReference type="EMBL" id="MCU6680406.1"/>
    </source>
</evidence>
<comment type="caution">
    <text evidence="1">The sequence shown here is derived from an EMBL/GenBank/DDBJ whole genome shotgun (WGS) entry which is preliminary data.</text>
</comment>
<evidence type="ECO:0000313" key="2">
    <source>
        <dbReference type="Proteomes" id="UP001062027"/>
    </source>
</evidence>
<organism evidence="1 2">
    <name type="scientific">Leclercia tamurae</name>
    <dbReference type="NCBI Taxonomy" id="2926467"/>
    <lineage>
        <taxon>Bacteria</taxon>
        <taxon>Pseudomonadati</taxon>
        <taxon>Pseudomonadota</taxon>
        <taxon>Gammaproteobacteria</taxon>
        <taxon>Enterobacterales</taxon>
        <taxon>Enterobacteriaceae</taxon>
        <taxon>Leclercia</taxon>
    </lineage>
</organism>
<accession>A0ABT2RI73</accession>
<dbReference type="Proteomes" id="UP001062027">
    <property type="component" value="Unassembled WGS sequence"/>
</dbReference>
<keyword evidence="2" id="KW-1185">Reference proteome</keyword>
<dbReference type="RefSeq" id="WP_262664625.1">
    <property type="nucleotide sequence ID" value="NZ_JAMHKS010000078.1"/>
</dbReference>